<feature type="transmembrane region" description="Helical" evidence="1">
    <location>
        <begin position="88"/>
        <end position="104"/>
    </location>
</feature>
<evidence type="ECO:0000313" key="3">
    <source>
        <dbReference type="EMBL" id="KAL1525352.1"/>
    </source>
</evidence>
<keyword evidence="2" id="KW-0732">Signal</keyword>
<gene>
    <name evidence="3" type="ORF">AB1Y20_020212</name>
</gene>
<evidence type="ECO:0000256" key="1">
    <source>
        <dbReference type="SAM" id="Phobius"/>
    </source>
</evidence>
<comment type="caution">
    <text evidence="3">The sequence shown here is derived from an EMBL/GenBank/DDBJ whole genome shotgun (WGS) entry which is preliminary data.</text>
</comment>
<keyword evidence="1" id="KW-1133">Transmembrane helix</keyword>
<feature type="chain" id="PRO_5044279154" description="Photosystem I reaction center subunit IX" evidence="2">
    <location>
        <begin position="32"/>
        <end position="107"/>
    </location>
</feature>
<organism evidence="3 4">
    <name type="scientific">Prymnesium parvum</name>
    <name type="common">Toxic golden alga</name>
    <dbReference type="NCBI Taxonomy" id="97485"/>
    <lineage>
        <taxon>Eukaryota</taxon>
        <taxon>Haptista</taxon>
        <taxon>Haptophyta</taxon>
        <taxon>Prymnesiophyceae</taxon>
        <taxon>Prymnesiales</taxon>
        <taxon>Prymnesiaceae</taxon>
        <taxon>Prymnesium</taxon>
    </lineage>
</organism>
<keyword evidence="1" id="KW-0812">Transmembrane</keyword>
<protein>
    <recommendedName>
        <fullName evidence="5">Photosystem I reaction center subunit IX</fullName>
    </recommendedName>
</protein>
<reference evidence="3 4" key="1">
    <citation type="journal article" date="2024" name="Science">
        <title>Giant polyketide synthase enzymes in the biosynthesis of giant marine polyether toxins.</title>
        <authorList>
            <person name="Fallon T.R."/>
            <person name="Shende V.V."/>
            <person name="Wierzbicki I.H."/>
            <person name="Pendleton A.L."/>
            <person name="Watervoot N.F."/>
            <person name="Auber R.P."/>
            <person name="Gonzalez D.J."/>
            <person name="Wisecaver J.H."/>
            <person name="Moore B.S."/>
        </authorList>
    </citation>
    <scope>NUCLEOTIDE SEQUENCE [LARGE SCALE GENOMIC DNA]</scope>
    <source>
        <strain evidence="3 4">12B1</strain>
    </source>
</reference>
<evidence type="ECO:0000313" key="4">
    <source>
        <dbReference type="Proteomes" id="UP001515480"/>
    </source>
</evidence>
<dbReference type="EMBL" id="JBGBPQ010000004">
    <property type="protein sequence ID" value="KAL1525352.1"/>
    <property type="molecule type" value="Genomic_DNA"/>
</dbReference>
<proteinExistence type="predicted"/>
<dbReference type="Proteomes" id="UP001515480">
    <property type="component" value="Unassembled WGS sequence"/>
</dbReference>
<evidence type="ECO:0000256" key="2">
    <source>
        <dbReference type="SAM" id="SignalP"/>
    </source>
</evidence>
<name>A0AB34JWA9_PRYPA</name>
<evidence type="ECO:0008006" key="5">
    <source>
        <dbReference type="Google" id="ProtNLM"/>
    </source>
</evidence>
<keyword evidence="4" id="KW-1185">Reference proteome</keyword>
<accession>A0AB34JWA9</accession>
<keyword evidence="1" id="KW-0472">Membrane</keyword>
<dbReference type="AlphaFoldDB" id="A0AB34JWA9"/>
<sequence>MLPPRNAASPPKRSPMLRALLVALCLGTANAYVPTTAGAKLALSKVTGSRPSFTLPSVDTRSSDPIMSAVTERDADGNPVTHYEMFDVFWLVIAMAPWLTLLVLNPF</sequence>
<feature type="signal peptide" evidence="2">
    <location>
        <begin position="1"/>
        <end position="31"/>
    </location>
</feature>